<dbReference type="EMBL" id="JABTTQ020000961">
    <property type="protein sequence ID" value="KAK6137025.1"/>
    <property type="molecule type" value="Genomic_DNA"/>
</dbReference>
<dbReference type="Proteomes" id="UP001318860">
    <property type="component" value="Unassembled WGS sequence"/>
</dbReference>
<organism evidence="1 2">
    <name type="scientific">Rehmannia glutinosa</name>
    <name type="common">Chinese foxglove</name>
    <dbReference type="NCBI Taxonomy" id="99300"/>
    <lineage>
        <taxon>Eukaryota</taxon>
        <taxon>Viridiplantae</taxon>
        <taxon>Streptophyta</taxon>
        <taxon>Embryophyta</taxon>
        <taxon>Tracheophyta</taxon>
        <taxon>Spermatophyta</taxon>
        <taxon>Magnoliopsida</taxon>
        <taxon>eudicotyledons</taxon>
        <taxon>Gunneridae</taxon>
        <taxon>Pentapetalae</taxon>
        <taxon>asterids</taxon>
        <taxon>lamiids</taxon>
        <taxon>Lamiales</taxon>
        <taxon>Orobanchaceae</taxon>
        <taxon>Rehmannieae</taxon>
        <taxon>Rehmannia</taxon>
    </lineage>
</organism>
<sequence length="89" mass="9862">MATYDTQPNGDQHMVAPFIQDINKDQNNFYHIPPQISPVINNSPVVSLVDIDNTVTETINSDPITADIAPLQSENIISDTLLTPEDQQE</sequence>
<keyword evidence="2" id="KW-1185">Reference proteome</keyword>
<evidence type="ECO:0000313" key="1">
    <source>
        <dbReference type="EMBL" id="KAK6137025.1"/>
    </source>
</evidence>
<comment type="caution">
    <text evidence="1">The sequence shown here is derived from an EMBL/GenBank/DDBJ whole genome shotgun (WGS) entry which is preliminary data.</text>
</comment>
<proteinExistence type="predicted"/>
<gene>
    <name evidence="1" type="ORF">DH2020_029232</name>
</gene>
<evidence type="ECO:0000313" key="2">
    <source>
        <dbReference type="Proteomes" id="UP001318860"/>
    </source>
</evidence>
<accession>A0ABR0VRS8</accession>
<protein>
    <submittedName>
        <fullName evidence="1">Uncharacterized protein</fullName>
    </submittedName>
</protein>
<name>A0ABR0VRS8_REHGL</name>
<reference evidence="1 2" key="1">
    <citation type="journal article" date="2021" name="Comput. Struct. Biotechnol. J.">
        <title>De novo genome assembly of the potent medicinal plant Rehmannia glutinosa using nanopore technology.</title>
        <authorList>
            <person name="Ma L."/>
            <person name="Dong C."/>
            <person name="Song C."/>
            <person name="Wang X."/>
            <person name="Zheng X."/>
            <person name="Niu Y."/>
            <person name="Chen S."/>
            <person name="Feng W."/>
        </authorList>
    </citation>
    <scope>NUCLEOTIDE SEQUENCE [LARGE SCALE GENOMIC DNA]</scope>
    <source>
        <tissue evidence="1">Leaves</tissue>
    </source>
</reference>